<evidence type="ECO:0000256" key="1">
    <source>
        <dbReference type="ARBA" id="ARBA00004141"/>
    </source>
</evidence>
<keyword evidence="2" id="KW-0813">Transport</keyword>
<dbReference type="GO" id="GO:0034702">
    <property type="term" value="C:monoatomic ion channel complex"/>
    <property type="evidence" value="ECO:0007669"/>
    <property type="project" value="UniProtKB-KW"/>
</dbReference>
<dbReference type="GO" id="GO:1990573">
    <property type="term" value="P:potassium ion import across plasma membrane"/>
    <property type="evidence" value="ECO:0007669"/>
    <property type="project" value="TreeGrafter"/>
</dbReference>
<evidence type="ECO:0000313" key="15">
    <source>
        <dbReference type="EMBL" id="SHE98853.1"/>
    </source>
</evidence>
<evidence type="ECO:0000256" key="6">
    <source>
        <dbReference type="ARBA" id="ARBA00022958"/>
    </source>
</evidence>
<dbReference type="InterPro" id="IPR041647">
    <property type="entry name" value="IRK_C"/>
</dbReference>
<keyword evidence="10 15" id="KW-0407">Ion channel</keyword>
<dbReference type="PANTHER" id="PTHR11767">
    <property type="entry name" value="INWARD RECTIFIER POTASSIUM CHANNEL"/>
    <property type="match status" value="1"/>
</dbReference>
<accession>A0A1M4XZW5</accession>
<feature type="domain" description="Inward rectifier potassium channel C-terminal" evidence="14">
    <location>
        <begin position="161"/>
        <end position="301"/>
    </location>
</feature>
<reference evidence="15 16" key="1">
    <citation type="submission" date="2016-11" db="EMBL/GenBank/DDBJ databases">
        <authorList>
            <person name="Jaros S."/>
            <person name="Januszkiewicz K."/>
            <person name="Wedrychowicz H."/>
        </authorList>
    </citation>
    <scope>NUCLEOTIDE SEQUENCE [LARGE SCALE GENOMIC DNA]</scope>
    <source>
        <strain evidence="15 16">DSM 26897</strain>
    </source>
</reference>
<dbReference type="Proteomes" id="UP000184368">
    <property type="component" value="Unassembled WGS sequence"/>
</dbReference>
<dbReference type="InterPro" id="IPR016449">
    <property type="entry name" value="K_chnl_inward-rec_Kir"/>
</dbReference>
<dbReference type="Gene3D" id="2.60.40.1400">
    <property type="entry name" value="G protein-activated inward rectifier potassium channel 1"/>
    <property type="match status" value="1"/>
</dbReference>
<keyword evidence="5" id="KW-0851">Voltage-gated channel</keyword>
<dbReference type="AlphaFoldDB" id="A0A1M4XZW5"/>
<protein>
    <submittedName>
        <fullName evidence="15">Inward rectifier potassium channel</fullName>
    </submittedName>
</protein>
<dbReference type="Pfam" id="PF17655">
    <property type="entry name" value="IRK_C"/>
    <property type="match status" value="1"/>
</dbReference>
<dbReference type="OrthoDB" id="9813518at2"/>
<dbReference type="Pfam" id="PF07885">
    <property type="entry name" value="Ion_trans_2"/>
    <property type="match status" value="1"/>
</dbReference>
<dbReference type="GO" id="GO:0034765">
    <property type="term" value="P:regulation of monoatomic ion transmembrane transport"/>
    <property type="evidence" value="ECO:0007669"/>
    <property type="project" value="TreeGrafter"/>
</dbReference>
<dbReference type="PANTHER" id="PTHR11767:SF102">
    <property type="entry name" value="INWARDLY RECTIFYING POTASSIUM CHANNEL 1, ISOFORM F"/>
    <property type="match status" value="1"/>
</dbReference>
<name>A0A1M4XZW5_9BACT</name>
<evidence type="ECO:0000256" key="9">
    <source>
        <dbReference type="ARBA" id="ARBA00023136"/>
    </source>
</evidence>
<comment type="subcellular location">
    <subcellularLocation>
        <location evidence="1">Membrane</location>
        <topology evidence="1">Multi-pass membrane protein</topology>
    </subcellularLocation>
</comment>
<evidence type="ECO:0000256" key="3">
    <source>
        <dbReference type="ARBA" id="ARBA00022538"/>
    </source>
</evidence>
<evidence type="ECO:0000256" key="7">
    <source>
        <dbReference type="ARBA" id="ARBA00022989"/>
    </source>
</evidence>
<dbReference type="PRINTS" id="PR01320">
    <property type="entry name" value="KIRCHANNEL"/>
</dbReference>
<evidence type="ECO:0000259" key="13">
    <source>
        <dbReference type="Pfam" id="PF07885"/>
    </source>
</evidence>
<keyword evidence="6" id="KW-0630">Potassium</keyword>
<organism evidence="15 16">
    <name type="scientific">Cnuella takakiae</name>
    <dbReference type="NCBI Taxonomy" id="1302690"/>
    <lineage>
        <taxon>Bacteria</taxon>
        <taxon>Pseudomonadati</taxon>
        <taxon>Bacteroidota</taxon>
        <taxon>Chitinophagia</taxon>
        <taxon>Chitinophagales</taxon>
        <taxon>Chitinophagaceae</taxon>
        <taxon>Cnuella</taxon>
    </lineage>
</organism>
<feature type="transmembrane region" description="Helical" evidence="12">
    <location>
        <begin position="130"/>
        <end position="151"/>
    </location>
</feature>
<keyword evidence="9 12" id="KW-0472">Membrane</keyword>
<dbReference type="InterPro" id="IPR013518">
    <property type="entry name" value="K_chnl_inward-rec_Kir_cyto"/>
</dbReference>
<keyword evidence="4 12" id="KW-0812">Transmembrane</keyword>
<evidence type="ECO:0000256" key="8">
    <source>
        <dbReference type="ARBA" id="ARBA00023065"/>
    </source>
</evidence>
<dbReference type="SUPFAM" id="SSF81324">
    <property type="entry name" value="Voltage-gated potassium channels"/>
    <property type="match status" value="1"/>
</dbReference>
<evidence type="ECO:0000256" key="11">
    <source>
        <dbReference type="SAM" id="MobiDB-lite"/>
    </source>
</evidence>
<dbReference type="InterPro" id="IPR014756">
    <property type="entry name" value="Ig_E-set"/>
</dbReference>
<evidence type="ECO:0000256" key="4">
    <source>
        <dbReference type="ARBA" id="ARBA00022692"/>
    </source>
</evidence>
<keyword evidence="16" id="KW-1185">Reference proteome</keyword>
<evidence type="ECO:0000256" key="5">
    <source>
        <dbReference type="ARBA" id="ARBA00022882"/>
    </source>
</evidence>
<keyword evidence="7 12" id="KW-1133">Transmembrane helix</keyword>
<dbReference type="Gene3D" id="1.10.287.70">
    <property type="match status" value="1"/>
</dbReference>
<evidence type="ECO:0000256" key="12">
    <source>
        <dbReference type="SAM" id="Phobius"/>
    </source>
</evidence>
<dbReference type="InterPro" id="IPR013099">
    <property type="entry name" value="K_chnl_dom"/>
</dbReference>
<proteinExistence type="predicted"/>
<dbReference type="GO" id="GO:0005242">
    <property type="term" value="F:inward rectifier potassium channel activity"/>
    <property type="evidence" value="ECO:0007669"/>
    <property type="project" value="InterPro"/>
</dbReference>
<feature type="domain" description="Potassium channel" evidence="13">
    <location>
        <begin position="77"/>
        <end position="150"/>
    </location>
</feature>
<dbReference type="SUPFAM" id="SSF81296">
    <property type="entry name" value="E set domains"/>
    <property type="match status" value="1"/>
</dbReference>
<dbReference type="STRING" id="1302690.BUE76_14660"/>
<dbReference type="EMBL" id="FQUO01000004">
    <property type="protein sequence ID" value="SHE98853.1"/>
    <property type="molecule type" value="Genomic_DNA"/>
</dbReference>
<keyword evidence="3" id="KW-0633">Potassium transport</keyword>
<feature type="transmembrane region" description="Helical" evidence="12">
    <location>
        <begin position="63"/>
        <end position="85"/>
    </location>
</feature>
<evidence type="ECO:0000256" key="10">
    <source>
        <dbReference type="ARBA" id="ARBA00023303"/>
    </source>
</evidence>
<evidence type="ECO:0000256" key="2">
    <source>
        <dbReference type="ARBA" id="ARBA00022448"/>
    </source>
</evidence>
<dbReference type="GO" id="GO:0005886">
    <property type="term" value="C:plasma membrane"/>
    <property type="evidence" value="ECO:0007669"/>
    <property type="project" value="TreeGrafter"/>
</dbReference>
<evidence type="ECO:0000259" key="14">
    <source>
        <dbReference type="Pfam" id="PF17655"/>
    </source>
</evidence>
<feature type="region of interest" description="Disordered" evidence="11">
    <location>
        <begin position="1"/>
        <end position="20"/>
    </location>
</feature>
<dbReference type="RefSeq" id="WP_073041197.1">
    <property type="nucleotide sequence ID" value="NZ_FQUO01000004.1"/>
</dbReference>
<gene>
    <name evidence="15" type="ORF">SAMN05444008_10497</name>
</gene>
<sequence length="321" mass="36623">MAKVSINPSSNANPDTGFGTQANRIGGRFVNKDGSFNLVKTGLPFWKRLSPYSHLMQVSWWRFLGYVVLFYMLVNTLFDTIYLTLGVHQFEGLMQGSVWLHFRQLFYFSTQTFTTVGYGRINPLRDAADLIASFQIMCGWLFFALVTGLLYGRFTQPKAFIAFSHKALVAPYCNGSALMFRMVPYKNNHFLTNAQVSVNAAFLLSENKGGEYQFFSLQLERKRIDTFNMNWTVVHPIDENSPFLNFSEADLGRSDLEIYVQVSGFDPIYSNTVMQRTSYTYQEVVWGARFLPMYHESEGDESTILELDKLDAFEPAGLPVA</sequence>
<keyword evidence="8" id="KW-0406">Ion transport</keyword>
<evidence type="ECO:0000313" key="16">
    <source>
        <dbReference type="Proteomes" id="UP000184368"/>
    </source>
</evidence>